<proteinExistence type="predicted"/>
<dbReference type="GO" id="GO:0005886">
    <property type="term" value="C:plasma membrane"/>
    <property type="evidence" value="ECO:0007669"/>
    <property type="project" value="TreeGrafter"/>
</dbReference>
<evidence type="ECO:0000259" key="3">
    <source>
        <dbReference type="PROSITE" id="PS52004"/>
    </source>
</evidence>
<protein>
    <recommendedName>
        <fullName evidence="3">Ketosynthase family 3 (KS3) domain-containing protein</fullName>
    </recommendedName>
</protein>
<dbReference type="EMBL" id="DSPX01000065">
    <property type="protein sequence ID" value="HGG00371.1"/>
    <property type="molecule type" value="Genomic_DNA"/>
</dbReference>
<dbReference type="GO" id="GO:0071770">
    <property type="term" value="P:DIM/DIP cell wall layer assembly"/>
    <property type="evidence" value="ECO:0007669"/>
    <property type="project" value="TreeGrafter"/>
</dbReference>
<dbReference type="Gene3D" id="3.40.47.10">
    <property type="match status" value="1"/>
</dbReference>
<feature type="domain" description="Ketosynthase family 3 (KS3)" evidence="3">
    <location>
        <begin position="1"/>
        <end position="101"/>
    </location>
</feature>
<organism evidence="4">
    <name type="scientific">Planktothricoides sp. SpSt-374</name>
    <dbReference type="NCBI Taxonomy" id="2282167"/>
    <lineage>
        <taxon>Bacteria</taxon>
        <taxon>Bacillati</taxon>
        <taxon>Cyanobacteriota</taxon>
        <taxon>Cyanophyceae</taxon>
        <taxon>Oscillatoriophycideae</taxon>
        <taxon>Oscillatoriales</taxon>
        <taxon>Oscillatoriaceae</taxon>
        <taxon>Planktothricoides</taxon>
    </lineage>
</organism>
<sequence length="101" mass="11460">MPEDRCNLDNFYDEEGTKTGKIRMRWGGFVDKIDEFDAEFFGISPREASCMDPQQRLVLEVAWEALEDGGQVPENLAGSKTGVFIGIYSSKRLPEYSIKCE</sequence>
<dbReference type="GO" id="GO:0005737">
    <property type="term" value="C:cytoplasm"/>
    <property type="evidence" value="ECO:0007669"/>
    <property type="project" value="TreeGrafter"/>
</dbReference>
<keyword evidence="2" id="KW-0597">Phosphoprotein</keyword>
<dbReference type="SUPFAM" id="SSF53901">
    <property type="entry name" value="Thiolase-like"/>
    <property type="match status" value="1"/>
</dbReference>
<dbReference type="PANTHER" id="PTHR43775">
    <property type="entry name" value="FATTY ACID SYNTHASE"/>
    <property type="match status" value="1"/>
</dbReference>
<dbReference type="AlphaFoldDB" id="A0A7C3VP90"/>
<evidence type="ECO:0000313" key="4">
    <source>
        <dbReference type="EMBL" id="HGG00371.1"/>
    </source>
</evidence>
<dbReference type="InterPro" id="IPR020841">
    <property type="entry name" value="PKS_Beta-ketoAc_synthase_dom"/>
</dbReference>
<evidence type="ECO:0000256" key="2">
    <source>
        <dbReference type="ARBA" id="ARBA00022553"/>
    </source>
</evidence>
<accession>A0A7C3VP90</accession>
<dbReference type="PROSITE" id="PS52004">
    <property type="entry name" value="KS3_2"/>
    <property type="match status" value="1"/>
</dbReference>
<dbReference type="GO" id="GO:0006633">
    <property type="term" value="P:fatty acid biosynthetic process"/>
    <property type="evidence" value="ECO:0007669"/>
    <property type="project" value="TreeGrafter"/>
</dbReference>
<name>A0A7C3VP90_9CYAN</name>
<dbReference type="Pfam" id="PF00109">
    <property type="entry name" value="ketoacyl-synt"/>
    <property type="match status" value="1"/>
</dbReference>
<dbReference type="InterPro" id="IPR050091">
    <property type="entry name" value="PKS_NRPS_Biosynth_Enz"/>
</dbReference>
<comment type="caution">
    <text evidence="4">The sequence shown here is derived from an EMBL/GenBank/DDBJ whole genome shotgun (WGS) entry which is preliminary data.</text>
</comment>
<reference evidence="4" key="1">
    <citation type="journal article" date="2020" name="mSystems">
        <title>Genome- and Community-Level Interaction Insights into Carbon Utilization and Element Cycling Functions of Hydrothermarchaeota in Hydrothermal Sediment.</title>
        <authorList>
            <person name="Zhou Z."/>
            <person name="Liu Y."/>
            <person name="Xu W."/>
            <person name="Pan J."/>
            <person name="Luo Z.H."/>
            <person name="Li M."/>
        </authorList>
    </citation>
    <scope>NUCLEOTIDE SEQUENCE [LARGE SCALE GENOMIC DNA]</scope>
    <source>
        <strain evidence="4">SpSt-374</strain>
    </source>
</reference>
<dbReference type="PANTHER" id="PTHR43775:SF37">
    <property type="entry name" value="SI:DKEY-61P9.11"/>
    <property type="match status" value="1"/>
</dbReference>
<gene>
    <name evidence="4" type="ORF">ENR15_06895</name>
</gene>
<evidence type="ECO:0000256" key="1">
    <source>
        <dbReference type="ARBA" id="ARBA00022450"/>
    </source>
</evidence>
<dbReference type="InterPro" id="IPR014030">
    <property type="entry name" value="Ketoacyl_synth_N"/>
</dbReference>
<dbReference type="GO" id="GO:0004312">
    <property type="term" value="F:fatty acid synthase activity"/>
    <property type="evidence" value="ECO:0007669"/>
    <property type="project" value="TreeGrafter"/>
</dbReference>
<dbReference type="InterPro" id="IPR016039">
    <property type="entry name" value="Thiolase-like"/>
</dbReference>
<keyword evidence="1" id="KW-0596">Phosphopantetheine</keyword>